<sequence length="94" mass="11047">MDKLSIKINIGGRIYPMKIERDAEEGIRKTVKKNEERMKYYQQNYAIKDKQDLLAMCLIEFASKYETVSNKKVLEDDNIEDQLKMLNSLLADNI</sequence>
<dbReference type="EMBL" id="UINC01217340">
    <property type="protein sequence ID" value="SVE43898.1"/>
    <property type="molecule type" value="Genomic_DNA"/>
</dbReference>
<accession>A0A383DJ57</accession>
<dbReference type="InterPro" id="IPR036192">
    <property type="entry name" value="Cell_div_ZapA-like_sf"/>
</dbReference>
<gene>
    <name evidence="1" type="ORF">METZ01_LOCUS496752</name>
</gene>
<reference evidence="1" key="1">
    <citation type="submission" date="2018-05" db="EMBL/GenBank/DDBJ databases">
        <authorList>
            <person name="Lanie J.A."/>
            <person name="Ng W.-L."/>
            <person name="Kazmierczak K.M."/>
            <person name="Andrzejewski T.M."/>
            <person name="Davidsen T.M."/>
            <person name="Wayne K.J."/>
            <person name="Tettelin H."/>
            <person name="Glass J.I."/>
            <person name="Rusch D."/>
            <person name="Podicherti R."/>
            <person name="Tsui H.-C.T."/>
            <person name="Winkler M.E."/>
        </authorList>
    </citation>
    <scope>NUCLEOTIDE SEQUENCE</scope>
</reference>
<name>A0A383DJ57_9ZZZZ</name>
<protein>
    <recommendedName>
        <fullName evidence="2">Cell division protein ZapA</fullName>
    </recommendedName>
</protein>
<dbReference type="AlphaFoldDB" id="A0A383DJ57"/>
<proteinExistence type="predicted"/>
<evidence type="ECO:0000313" key="1">
    <source>
        <dbReference type="EMBL" id="SVE43898.1"/>
    </source>
</evidence>
<organism evidence="1">
    <name type="scientific">marine metagenome</name>
    <dbReference type="NCBI Taxonomy" id="408172"/>
    <lineage>
        <taxon>unclassified sequences</taxon>
        <taxon>metagenomes</taxon>
        <taxon>ecological metagenomes</taxon>
    </lineage>
</organism>
<dbReference type="SUPFAM" id="SSF102829">
    <property type="entry name" value="Cell division protein ZapA-like"/>
    <property type="match status" value="1"/>
</dbReference>
<evidence type="ECO:0008006" key="2">
    <source>
        <dbReference type="Google" id="ProtNLM"/>
    </source>
</evidence>
<dbReference type="InterPro" id="IPR007838">
    <property type="entry name" value="Cell_div_ZapA-like"/>
</dbReference>
<dbReference type="Pfam" id="PF05164">
    <property type="entry name" value="ZapA"/>
    <property type="match status" value="1"/>
</dbReference>